<organism evidence="3 4">
    <name type="scientific">Gottfriedia solisilvae</name>
    <dbReference type="NCBI Taxonomy" id="1516104"/>
    <lineage>
        <taxon>Bacteria</taxon>
        <taxon>Bacillati</taxon>
        <taxon>Bacillota</taxon>
        <taxon>Bacilli</taxon>
        <taxon>Bacillales</taxon>
        <taxon>Bacillaceae</taxon>
        <taxon>Gottfriedia</taxon>
    </lineage>
</organism>
<feature type="domain" description="Intracellular proteinase inhibitor BsuPI" evidence="2">
    <location>
        <begin position="49"/>
        <end position="148"/>
    </location>
</feature>
<reference evidence="4" key="1">
    <citation type="journal article" date="2019" name="Int. J. Syst. Evol. Microbiol.">
        <title>The Global Catalogue of Microorganisms (GCM) 10K type strain sequencing project: providing services to taxonomists for standard genome sequencing and annotation.</title>
        <authorList>
            <consortium name="The Broad Institute Genomics Platform"/>
            <consortium name="The Broad Institute Genome Sequencing Center for Infectious Disease"/>
            <person name="Wu L."/>
            <person name="Ma J."/>
        </authorList>
    </citation>
    <scope>NUCLEOTIDE SEQUENCE [LARGE SCALE GENOMIC DNA]</scope>
    <source>
        <strain evidence="4">CGMCC 1.14993</strain>
    </source>
</reference>
<dbReference type="Pfam" id="PF12690">
    <property type="entry name" value="BsuPI"/>
    <property type="match status" value="1"/>
</dbReference>
<protein>
    <recommendedName>
        <fullName evidence="2">Intracellular proteinase inhibitor BsuPI domain-containing protein</fullName>
    </recommendedName>
</protein>
<dbReference type="InterPro" id="IPR038144">
    <property type="entry name" value="IPI"/>
</dbReference>
<evidence type="ECO:0000313" key="4">
    <source>
        <dbReference type="Proteomes" id="UP000626244"/>
    </source>
</evidence>
<dbReference type="PROSITE" id="PS51257">
    <property type="entry name" value="PROKAR_LIPOPROTEIN"/>
    <property type="match status" value="1"/>
</dbReference>
<comment type="caution">
    <text evidence="3">The sequence shown here is derived from an EMBL/GenBank/DDBJ whole genome shotgun (WGS) entry which is preliminary data.</text>
</comment>
<dbReference type="OrthoDB" id="1357684at2"/>
<accession>A0A8J3EZJ3</accession>
<dbReference type="AlphaFoldDB" id="A0A8J3EZJ3"/>
<gene>
    <name evidence="3" type="ORF">GCM10007380_25790</name>
</gene>
<keyword evidence="4" id="KW-1185">Reference proteome</keyword>
<keyword evidence="1" id="KW-0732">Signal</keyword>
<sequence>MKKRYVLLFACSLLLSGCGANSEKEIKPTPSTKQTIEQNNEIDLKKISTKLEVTEANGLVTMKYSLRNSDDIPANFTFPSSQIIDFTIKNDKGEVVYQSSKDMSYAQALTNIEVPNESAKVWEEQVNFPDNSIPYGNYEVTANFVATAVNDKKLNGEITALTQPLSYHKLTTINENGSKVVISGENGHYEIKGTYLSEQDEIFYSVEDGHNNLIDETILPVKIKSGSVNLLDFSLDIPKESLPNNGVVTLIIYEKNQDDQVTKSINVALQQFE</sequence>
<evidence type="ECO:0000313" key="3">
    <source>
        <dbReference type="EMBL" id="GGI15004.1"/>
    </source>
</evidence>
<feature type="signal peptide" evidence="1">
    <location>
        <begin position="1"/>
        <end position="22"/>
    </location>
</feature>
<evidence type="ECO:0000256" key="1">
    <source>
        <dbReference type="SAM" id="SignalP"/>
    </source>
</evidence>
<name>A0A8J3EZJ3_9BACI</name>
<dbReference type="Gene3D" id="2.60.40.2360">
    <property type="entry name" value="Intracellular proteinase inhibitor BsuPI"/>
    <property type="match status" value="1"/>
</dbReference>
<dbReference type="InterPro" id="IPR020481">
    <property type="entry name" value="Intracell_prot_inh_BsuPI"/>
</dbReference>
<dbReference type="RefSeq" id="WP_087999962.1">
    <property type="nucleotide sequence ID" value="NZ_BMHB01000001.1"/>
</dbReference>
<proteinExistence type="predicted"/>
<feature type="chain" id="PRO_5035197204" description="Intracellular proteinase inhibitor BsuPI domain-containing protein" evidence="1">
    <location>
        <begin position="23"/>
        <end position="273"/>
    </location>
</feature>
<dbReference type="Proteomes" id="UP000626244">
    <property type="component" value="Unassembled WGS sequence"/>
</dbReference>
<dbReference type="EMBL" id="BMHB01000001">
    <property type="protein sequence ID" value="GGI15004.1"/>
    <property type="molecule type" value="Genomic_DNA"/>
</dbReference>
<evidence type="ECO:0000259" key="2">
    <source>
        <dbReference type="Pfam" id="PF12690"/>
    </source>
</evidence>